<dbReference type="AlphaFoldDB" id="A0A2S7D081"/>
<proteinExistence type="predicted"/>
<evidence type="ECO:0000313" key="1">
    <source>
        <dbReference type="EMBL" id="PPU67227.1"/>
    </source>
</evidence>
<sequence length="88" mass="9432">MESSQKATVKDMAVLCSLAELPDGSLRVTLDDARKDQEPGAWVCGSLFTFKDYPAGCLDDLASIPEVELADVGYNLLARLLASNRPGT</sequence>
<organism evidence="1 2">
    <name type="scientific">Xanthomonas pisi</name>
    <dbReference type="NCBI Taxonomy" id="56457"/>
    <lineage>
        <taxon>Bacteria</taxon>
        <taxon>Pseudomonadati</taxon>
        <taxon>Pseudomonadota</taxon>
        <taxon>Gammaproteobacteria</taxon>
        <taxon>Lysobacterales</taxon>
        <taxon>Lysobacteraceae</taxon>
        <taxon>Xanthomonas</taxon>
    </lineage>
</organism>
<accession>A0A2S7D081</accession>
<comment type="caution">
    <text evidence="1">The sequence shown here is derived from an EMBL/GenBank/DDBJ whole genome shotgun (WGS) entry which is preliminary data.</text>
</comment>
<evidence type="ECO:0000313" key="2">
    <source>
        <dbReference type="Proteomes" id="UP000238191"/>
    </source>
</evidence>
<protein>
    <submittedName>
        <fullName evidence="1">Uncharacterized protein</fullName>
    </submittedName>
</protein>
<dbReference type="Proteomes" id="UP000238191">
    <property type="component" value="Unassembled WGS sequence"/>
</dbReference>
<dbReference type="EMBL" id="MDEI01000015">
    <property type="protein sequence ID" value="PPU67227.1"/>
    <property type="molecule type" value="Genomic_DNA"/>
</dbReference>
<keyword evidence="2" id="KW-1185">Reference proteome</keyword>
<reference evidence="2" key="1">
    <citation type="submission" date="2016-08" db="EMBL/GenBank/DDBJ databases">
        <authorList>
            <person name="Merda D."/>
            <person name="Briand M."/>
            <person name="Taghouti G."/>
            <person name="Carrere S."/>
            <person name="Gouzy J."/>
            <person name="Portier P."/>
            <person name="Jacques M.-A."/>
            <person name="Fischer-Le Saux M."/>
        </authorList>
    </citation>
    <scope>NUCLEOTIDE SEQUENCE [LARGE SCALE GENOMIC DNA]</scope>
    <source>
        <strain evidence="2">CFBP4643</strain>
    </source>
</reference>
<name>A0A2S7D081_9XANT</name>
<dbReference type="RefSeq" id="WP_046964702.1">
    <property type="nucleotide sequence ID" value="NZ_MDEI01000015.1"/>
</dbReference>
<gene>
    <name evidence="1" type="ORF">XpiCFBP4643_16645</name>
</gene>
<dbReference type="OrthoDB" id="6045531at2"/>